<dbReference type="AlphaFoldDB" id="A0A0C9UGX0"/>
<gene>
    <name evidence="1" type="ORF">M422DRAFT_134359</name>
</gene>
<protein>
    <submittedName>
        <fullName evidence="1">Uncharacterized protein</fullName>
    </submittedName>
</protein>
<dbReference type="HOGENOM" id="CLU_170535_0_0_1"/>
<accession>A0A0C9UGX0</accession>
<dbReference type="EMBL" id="KN837131">
    <property type="protein sequence ID" value="KIJ42298.1"/>
    <property type="molecule type" value="Genomic_DNA"/>
</dbReference>
<organism evidence="1 2">
    <name type="scientific">Sphaerobolus stellatus (strain SS14)</name>
    <dbReference type="NCBI Taxonomy" id="990650"/>
    <lineage>
        <taxon>Eukaryota</taxon>
        <taxon>Fungi</taxon>
        <taxon>Dikarya</taxon>
        <taxon>Basidiomycota</taxon>
        <taxon>Agaricomycotina</taxon>
        <taxon>Agaricomycetes</taxon>
        <taxon>Phallomycetidae</taxon>
        <taxon>Geastrales</taxon>
        <taxon>Sphaerobolaceae</taxon>
        <taxon>Sphaerobolus</taxon>
    </lineage>
</organism>
<name>A0A0C9UGX0_SPHS4</name>
<evidence type="ECO:0000313" key="2">
    <source>
        <dbReference type="Proteomes" id="UP000054279"/>
    </source>
</evidence>
<reference evidence="1 2" key="1">
    <citation type="submission" date="2014-06" db="EMBL/GenBank/DDBJ databases">
        <title>Evolutionary Origins and Diversification of the Mycorrhizal Mutualists.</title>
        <authorList>
            <consortium name="DOE Joint Genome Institute"/>
            <consortium name="Mycorrhizal Genomics Consortium"/>
            <person name="Kohler A."/>
            <person name="Kuo A."/>
            <person name="Nagy L.G."/>
            <person name="Floudas D."/>
            <person name="Copeland A."/>
            <person name="Barry K.W."/>
            <person name="Cichocki N."/>
            <person name="Veneault-Fourrey C."/>
            <person name="LaButti K."/>
            <person name="Lindquist E.A."/>
            <person name="Lipzen A."/>
            <person name="Lundell T."/>
            <person name="Morin E."/>
            <person name="Murat C."/>
            <person name="Riley R."/>
            <person name="Ohm R."/>
            <person name="Sun H."/>
            <person name="Tunlid A."/>
            <person name="Henrissat B."/>
            <person name="Grigoriev I.V."/>
            <person name="Hibbett D.S."/>
            <person name="Martin F."/>
        </authorList>
    </citation>
    <scope>NUCLEOTIDE SEQUENCE [LARGE SCALE GENOMIC DNA]</scope>
    <source>
        <strain evidence="1 2">SS14</strain>
    </source>
</reference>
<feature type="non-terminal residue" evidence="1">
    <location>
        <position position="1"/>
    </location>
</feature>
<feature type="non-terminal residue" evidence="1">
    <location>
        <position position="76"/>
    </location>
</feature>
<dbReference type="Proteomes" id="UP000054279">
    <property type="component" value="Unassembled WGS sequence"/>
</dbReference>
<evidence type="ECO:0000313" key="1">
    <source>
        <dbReference type="EMBL" id="KIJ42298.1"/>
    </source>
</evidence>
<proteinExistence type="predicted"/>
<keyword evidence="2" id="KW-1185">Reference proteome</keyword>
<dbReference type="OrthoDB" id="2404451at2759"/>
<sequence length="76" mass="8554">LILINLNLPSDIRCHIEELLCVGNIPGPKQPKDFDSFTWPLVEEAHKLAIGVQAYDIEEDAMFIEHAYICLEGGDM</sequence>